<keyword evidence="3" id="KW-0597">Phosphoprotein</keyword>
<dbReference type="AlphaFoldDB" id="A0A937W7Y9"/>
<gene>
    <name evidence="5" type="ORF">FJZ47_23165</name>
</gene>
<dbReference type="PANTHER" id="PTHR45527:SF1">
    <property type="entry name" value="FATTY ACID SYNTHASE"/>
    <property type="match status" value="1"/>
</dbReference>
<dbReference type="GO" id="GO:0043041">
    <property type="term" value="P:amino acid activation for nonribosomal peptide biosynthetic process"/>
    <property type="evidence" value="ECO:0007669"/>
    <property type="project" value="TreeGrafter"/>
</dbReference>
<dbReference type="SUPFAM" id="SSF47336">
    <property type="entry name" value="ACP-like"/>
    <property type="match status" value="1"/>
</dbReference>
<dbReference type="GO" id="GO:0005737">
    <property type="term" value="C:cytoplasm"/>
    <property type="evidence" value="ECO:0007669"/>
    <property type="project" value="TreeGrafter"/>
</dbReference>
<dbReference type="Gene3D" id="1.10.1200.10">
    <property type="entry name" value="ACP-like"/>
    <property type="match status" value="1"/>
</dbReference>
<dbReference type="SMART" id="SM01294">
    <property type="entry name" value="PKS_PP_betabranch"/>
    <property type="match status" value="1"/>
</dbReference>
<dbReference type="Proteomes" id="UP000712673">
    <property type="component" value="Unassembled WGS sequence"/>
</dbReference>
<comment type="caution">
    <text evidence="5">The sequence shown here is derived from an EMBL/GenBank/DDBJ whole genome shotgun (WGS) entry which is preliminary data.</text>
</comment>
<organism evidence="5 6">
    <name type="scientific">Tectimicrobiota bacterium</name>
    <dbReference type="NCBI Taxonomy" id="2528274"/>
    <lineage>
        <taxon>Bacteria</taxon>
        <taxon>Pseudomonadati</taxon>
        <taxon>Nitrospinota/Tectimicrobiota group</taxon>
        <taxon>Candidatus Tectimicrobiota</taxon>
    </lineage>
</organism>
<evidence type="ECO:0000256" key="2">
    <source>
        <dbReference type="ARBA" id="ARBA00022450"/>
    </source>
</evidence>
<dbReference type="SMART" id="SM00823">
    <property type="entry name" value="PKS_PP"/>
    <property type="match status" value="1"/>
</dbReference>
<dbReference type="InterPro" id="IPR023213">
    <property type="entry name" value="CAT-like_dom_sf"/>
</dbReference>
<protein>
    <recommendedName>
        <fullName evidence="4">Carrier domain-containing protein</fullName>
    </recommendedName>
</protein>
<evidence type="ECO:0000259" key="4">
    <source>
        <dbReference type="PROSITE" id="PS50075"/>
    </source>
</evidence>
<dbReference type="Gene3D" id="3.30.559.10">
    <property type="entry name" value="Chloramphenicol acetyltransferase-like domain"/>
    <property type="match status" value="1"/>
</dbReference>
<dbReference type="InterPro" id="IPR001242">
    <property type="entry name" value="Condensation_dom"/>
</dbReference>
<reference evidence="5" key="1">
    <citation type="submission" date="2019-03" db="EMBL/GenBank/DDBJ databases">
        <title>Lake Tanganyika Metagenome-Assembled Genomes (MAGs).</title>
        <authorList>
            <person name="Tran P."/>
        </authorList>
    </citation>
    <scope>NUCLEOTIDE SEQUENCE</scope>
    <source>
        <strain evidence="5">K_DeepCast_65m_m2_066</strain>
    </source>
</reference>
<evidence type="ECO:0000313" key="5">
    <source>
        <dbReference type="EMBL" id="MBM3226676.1"/>
    </source>
</evidence>
<dbReference type="Pfam" id="PF00668">
    <property type="entry name" value="Condensation"/>
    <property type="match status" value="1"/>
</dbReference>
<keyword evidence="2" id="KW-0596">Phosphopantetheine</keyword>
<evidence type="ECO:0000256" key="1">
    <source>
        <dbReference type="ARBA" id="ARBA00001957"/>
    </source>
</evidence>
<dbReference type="InterPro" id="IPR009081">
    <property type="entry name" value="PP-bd_ACP"/>
</dbReference>
<name>A0A937W7Y9_UNCTE</name>
<dbReference type="PROSITE" id="PS50075">
    <property type="entry name" value="CARRIER"/>
    <property type="match status" value="1"/>
</dbReference>
<dbReference type="InterPro" id="IPR006162">
    <property type="entry name" value="Ppantetheine_attach_site"/>
</dbReference>
<dbReference type="InterPro" id="IPR036736">
    <property type="entry name" value="ACP-like_sf"/>
</dbReference>
<accession>A0A937W7Y9</accession>
<comment type="cofactor">
    <cofactor evidence="1">
        <name>pantetheine 4'-phosphate</name>
        <dbReference type="ChEBI" id="CHEBI:47942"/>
    </cofactor>
</comment>
<evidence type="ECO:0000256" key="3">
    <source>
        <dbReference type="ARBA" id="ARBA00022553"/>
    </source>
</evidence>
<sequence length="352" mass="38951">MYGRRWPLSTVCRSMPSACSQRAISPEPQAVNRNVMLAGMAFGRTVWTCLPPGQRCQTLHRKYTPCHASRYVVSRYPPTSTAKLRRSAMPPSSLSAAEIEAWLITQLAQRLGVPIEEIDAQQSVLRYGVDSLVAIEMVADLEDWLACNLPLTLLWDYPTLAASAAYIADVLCADEATSQPLIETGPQATGDATGTFDAPLSSGQQALWLLQQRDPTNTAYNLACAVRIPGPLDVPVLHEALQHLVTRHAALRTTFPTILGQPCNAYIPRCLWTSRCRMQKPRTPRVYRHTSPRQPTIPSYWHTIPPAVSVSGAALLMNMCCSWCCTTLSPIFGLLKSSYTNWDCSMPPRRQP</sequence>
<feature type="domain" description="Carrier" evidence="4">
    <location>
        <begin position="94"/>
        <end position="171"/>
    </location>
</feature>
<dbReference type="PANTHER" id="PTHR45527">
    <property type="entry name" value="NONRIBOSOMAL PEPTIDE SYNTHETASE"/>
    <property type="match status" value="1"/>
</dbReference>
<dbReference type="GO" id="GO:0031177">
    <property type="term" value="F:phosphopantetheine binding"/>
    <property type="evidence" value="ECO:0007669"/>
    <property type="project" value="InterPro"/>
</dbReference>
<dbReference type="SUPFAM" id="SSF52777">
    <property type="entry name" value="CoA-dependent acyltransferases"/>
    <property type="match status" value="1"/>
</dbReference>
<proteinExistence type="predicted"/>
<evidence type="ECO:0000313" key="6">
    <source>
        <dbReference type="Proteomes" id="UP000712673"/>
    </source>
</evidence>
<dbReference type="GO" id="GO:0044550">
    <property type="term" value="P:secondary metabolite biosynthetic process"/>
    <property type="evidence" value="ECO:0007669"/>
    <property type="project" value="TreeGrafter"/>
</dbReference>
<dbReference type="GO" id="GO:0003824">
    <property type="term" value="F:catalytic activity"/>
    <property type="evidence" value="ECO:0007669"/>
    <property type="project" value="InterPro"/>
</dbReference>
<dbReference type="PROSITE" id="PS00012">
    <property type="entry name" value="PHOSPHOPANTETHEINE"/>
    <property type="match status" value="1"/>
</dbReference>
<dbReference type="EMBL" id="VGLS01001002">
    <property type="protein sequence ID" value="MBM3226676.1"/>
    <property type="molecule type" value="Genomic_DNA"/>
</dbReference>
<dbReference type="InterPro" id="IPR020806">
    <property type="entry name" value="PKS_PP-bd"/>
</dbReference>
<dbReference type="Pfam" id="PF00550">
    <property type="entry name" value="PP-binding"/>
    <property type="match status" value="1"/>
</dbReference>